<feature type="transmembrane region" description="Helical" evidence="2">
    <location>
        <begin position="193"/>
        <end position="211"/>
    </location>
</feature>
<feature type="compositionally biased region" description="Basic and acidic residues" evidence="1">
    <location>
        <begin position="104"/>
        <end position="116"/>
    </location>
</feature>
<proteinExistence type="predicted"/>
<dbReference type="PROSITE" id="PS50006">
    <property type="entry name" value="FHA_DOMAIN"/>
    <property type="match status" value="1"/>
</dbReference>
<sequence length="305" mass="34229">MTTAKIQIISGPNQGVNDEFTSDVFHIGSAEENNLILDDPEILEQHVSIALKEGRYAIRSQAGNSVEINGTTLPALEWVWIPNAVTVRLSTKTKFHFSFSSQNDDNKADQPGKDEFATNLPPDTESQPLKKQKKTSGQSSKKRKRKVPRFRQEQSGEPLLKFGKDGQLPSLSLVQEGEKEKDATKSSDETSPLLYGALIVSILFSVALILLDTGTTKSTKKKEVAQARKEILDYYGQQETTLLPYQRDLRQARLAHSRKDKKSERYHYRQVFSLLNAEGKNQFTGLTGSKAKDEKLQHLISVLLR</sequence>
<dbReference type="InterPro" id="IPR008984">
    <property type="entry name" value="SMAD_FHA_dom_sf"/>
</dbReference>
<reference evidence="4" key="1">
    <citation type="submission" date="2018-06" db="EMBL/GenBank/DDBJ databases">
        <authorList>
            <person name="Zhirakovskaya E."/>
        </authorList>
    </citation>
    <scope>NUCLEOTIDE SEQUENCE</scope>
</reference>
<dbReference type="Gene3D" id="2.60.200.20">
    <property type="match status" value="1"/>
</dbReference>
<dbReference type="CDD" id="cd00060">
    <property type="entry name" value="FHA"/>
    <property type="match status" value="1"/>
</dbReference>
<evidence type="ECO:0000313" key="4">
    <source>
        <dbReference type="EMBL" id="VAX35948.1"/>
    </source>
</evidence>
<evidence type="ECO:0000259" key="3">
    <source>
        <dbReference type="PROSITE" id="PS50006"/>
    </source>
</evidence>
<accession>A0A3B1DIW1</accession>
<keyword evidence="2" id="KW-1133">Transmembrane helix</keyword>
<feature type="compositionally biased region" description="Basic residues" evidence="1">
    <location>
        <begin position="130"/>
        <end position="149"/>
    </location>
</feature>
<keyword evidence="2" id="KW-0812">Transmembrane</keyword>
<gene>
    <name evidence="4" type="ORF">MNBD_PLANCTO02-1007</name>
</gene>
<dbReference type="AlphaFoldDB" id="A0A3B1DIW1"/>
<dbReference type="InterPro" id="IPR000253">
    <property type="entry name" value="FHA_dom"/>
</dbReference>
<feature type="domain" description="FHA" evidence="3">
    <location>
        <begin position="25"/>
        <end position="73"/>
    </location>
</feature>
<evidence type="ECO:0000256" key="1">
    <source>
        <dbReference type="SAM" id="MobiDB-lite"/>
    </source>
</evidence>
<protein>
    <recommendedName>
        <fullName evidence="3">FHA domain-containing protein</fullName>
    </recommendedName>
</protein>
<keyword evidence="2" id="KW-0472">Membrane</keyword>
<dbReference type="EMBL" id="UOGL01000021">
    <property type="protein sequence ID" value="VAX35948.1"/>
    <property type="molecule type" value="Genomic_DNA"/>
</dbReference>
<dbReference type="Pfam" id="PF16697">
    <property type="entry name" value="Yop-YscD_cpl"/>
    <property type="match status" value="1"/>
</dbReference>
<dbReference type="SUPFAM" id="SSF49879">
    <property type="entry name" value="SMAD/FHA domain"/>
    <property type="match status" value="1"/>
</dbReference>
<feature type="region of interest" description="Disordered" evidence="1">
    <location>
        <begin position="99"/>
        <end position="165"/>
    </location>
</feature>
<evidence type="ECO:0000256" key="2">
    <source>
        <dbReference type="SAM" id="Phobius"/>
    </source>
</evidence>
<dbReference type="InterPro" id="IPR032030">
    <property type="entry name" value="YscD_cytoplasmic_dom"/>
</dbReference>
<organism evidence="4">
    <name type="scientific">hydrothermal vent metagenome</name>
    <dbReference type="NCBI Taxonomy" id="652676"/>
    <lineage>
        <taxon>unclassified sequences</taxon>
        <taxon>metagenomes</taxon>
        <taxon>ecological metagenomes</taxon>
    </lineage>
</organism>
<name>A0A3B1DIW1_9ZZZZ</name>